<organism evidence="2">
    <name type="scientific">Octactis speculum</name>
    <dbReference type="NCBI Taxonomy" id="3111310"/>
    <lineage>
        <taxon>Eukaryota</taxon>
        <taxon>Sar</taxon>
        <taxon>Stramenopiles</taxon>
        <taxon>Ochrophyta</taxon>
        <taxon>Dictyochophyceae</taxon>
        <taxon>Dictyochales</taxon>
        <taxon>Dictyochaceae</taxon>
        <taxon>Octactis</taxon>
    </lineage>
</organism>
<feature type="signal peptide" evidence="1">
    <location>
        <begin position="1"/>
        <end position="18"/>
    </location>
</feature>
<sequence length="128" mass="13842">MNFSRVLVALAMLAGASAFVVPTVLRTSVAVKYGKYDEQLWDIAAKQDVFAAWDPQSPRSDVNFNPFERNADGNAADCSGFFPGEAKYKDPMRPDASFEIMMAENAAMAEINADPKTSITGAPGCLKL</sequence>
<reference evidence="2" key="1">
    <citation type="submission" date="2021-01" db="EMBL/GenBank/DDBJ databases">
        <authorList>
            <person name="Corre E."/>
            <person name="Pelletier E."/>
            <person name="Niang G."/>
            <person name="Scheremetjew M."/>
            <person name="Finn R."/>
            <person name="Kale V."/>
            <person name="Holt S."/>
            <person name="Cochrane G."/>
            <person name="Meng A."/>
            <person name="Brown T."/>
            <person name="Cohen L."/>
        </authorList>
    </citation>
    <scope>NUCLEOTIDE SEQUENCE</scope>
    <source>
        <strain evidence="2">CCMP1381</strain>
    </source>
</reference>
<name>A0A7S2CF61_9STRA</name>
<protein>
    <submittedName>
        <fullName evidence="2">Uncharacterized protein</fullName>
    </submittedName>
</protein>
<dbReference type="AlphaFoldDB" id="A0A7S2CF61"/>
<evidence type="ECO:0000313" key="2">
    <source>
        <dbReference type="EMBL" id="CAD9422123.1"/>
    </source>
</evidence>
<feature type="chain" id="PRO_5031185834" evidence="1">
    <location>
        <begin position="19"/>
        <end position="128"/>
    </location>
</feature>
<proteinExistence type="predicted"/>
<gene>
    <name evidence="2" type="ORF">DSPE1174_LOCUS13874</name>
</gene>
<keyword evidence="1" id="KW-0732">Signal</keyword>
<accession>A0A7S2CF61</accession>
<dbReference type="EMBL" id="HBGS01027401">
    <property type="protein sequence ID" value="CAD9422123.1"/>
    <property type="molecule type" value="Transcribed_RNA"/>
</dbReference>
<evidence type="ECO:0000256" key="1">
    <source>
        <dbReference type="SAM" id="SignalP"/>
    </source>
</evidence>